<feature type="compositionally biased region" description="Basic and acidic residues" evidence="1">
    <location>
        <begin position="39"/>
        <end position="49"/>
    </location>
</feature>
<sequence length="120" mass="13221">MKSPATSRTLSQTLIALGVALLCATSFAQASVQQTNNMDARRDEPRREPPPQAFEACKTKKVNDVVEITTPRGDKMKGTCVESAKGLFARPEHPPRPPRENGEEGKDRRPPPKQAREGEK</sequence>
<feature type="region of interest" description="Disordered" evidence="1">
    <location>
        <begin position="68"/>
        <end position="120"/>
    </location>
</feature>
<feature type="compositionally biased region" description="Basic and acidic residues" evidence="1">
    <location>
        <begin position="90"/>
        <end position="120"/>
    </location>
</feature>
<name>A0ABY9RIV1_9BURK</name>
<protein>
    <submittedName>
        <fullName evidence="3">Uncharacterized protein</fullName>
    </submittedName>
</protein>
<organism evidence="3 4">
    <name type="scientific">Undibacterium cyanobacteriorum</name>
    <dbReference type="NCBI Taxonomy" id="3073561"/>
    <lineage>
        <taxon>Bacteria</taxon>
        <taxon>Pseudomonadati</taxon>
        <taxon>Pseudomonadota</taxon>
        <taxon>Betaproteobacteria</taxon>
        <taxon>Burkholderiales</taxon>
        <taxon>Oxalobacteraceae</taxon>
        <taxon>Undibacterium</taxon>
    </lineage>
</organism>
<evidence type="ECO:0000256" key="1">
    <source>
        <dbReference type="SAM" id="MobiDB-lite"/>
    </source>
</evidence>
<evidence type="ECO:0000313" key="4">
    <source>
        <dbReference type="Proteomes" id="UP001181355"/>
    </source>
</evidence>
<accession>A0ABY9RIV1</accession>
<keyword evidence="4" id="KW-1185">Reference proteome</keyword>
<dbReference type="Proteomes" id="UP001181355">
    <property type="component" value="Chromosome"/>
</dbReference>
<keyword evidence="2" id="KW-0732">Signal</keyword>
<gene>
    <name evidence="3" type="ORF">RF679_02370</name>
</gene>
<proteinExistence type="predicted"/>
<feature type="region of interest" description="Disordered" evidence="1">
    <location>
        <begin position="33"/>
        <end position="55"/>
    </location>
</feature>
<reference evidence="3" key="1">
    <citation type="submission" date="2023-09" db="EMBL/GenBank/DDBJ databases">
        <title>Undibacterium sp. 20NA77.5 isolated from freshwater.</title>
        <authorList>
            <person name="Le V."/>
            <person name="Ko S.-R."/>
            <person name="Ahn C.-Y."/>
            <person name="Oh H.-M."/>
        </authorList>
    </citation>
    <scope>NUCLEOTIDE SEQUENCE</scope>
    <source>
        <strain evidence="3">20NA77.5</strain>
    </source>
</reference>
<dbReference type="EMBL" id="CP133720">
    <property type="protein sequence ID" value="WMW81140.1"/>
    <property type="molecule type" value="Genomic_DNA"/>
</dbReference>
<dbReference type="RefSeq" id="WP_309482630.1">
    <property type="nucleotide sequence ID" value="NZ_CP133720.1"/>
</dbReference>
<feature type="chain" id="PRO_5046251899" evidence="2">
    <location>
        <begin position="31"/>
        <end position="120"/>
    </location>
</feature>
<feature type="signal peptide" evidence="2">
    <location>
        <begin position="1"/>
        <end position="30"/>
    </location>
</feature>
<evidence type="ECO:0000313" key="3">
    <source>
        <dbReference type="EMBL" id="WMW81140.1"/>
    </source>
</evidence>
<evidence type="ECO:0000256" key="2">
    <source>
        <dbReference type="SAM" id="SignalP"/>
    </source>
</evidence>